<organism evidence="2 3">
    <name type="scientific">Pedobacter zeae</name>
    <dbReference type="NCBI Taxonomy" id="1737356"/>
    <lineage>
        <taxon>Bacteria</taxon>
        <taxon>Pseudomonadati</taxon>
        <taxon>Bacteroidota</taxon>
        <taxon>Sphingobacteriia</taxon>
        <taxon>Sphingobacteriales</taxon>
        <taxon>Sphingobacteriaceae</taxon>
        <taxon>Pedobacter</taxon>
    </lineage>
</organism>
<reference evidence="3" key="1">
    <citation type="journal article" date="2019" name="Int. J. Syst. Evol. Microbiol.">
        <title>The Global Catalogue of Microorganisms (GCM) 10K type strain sequencing project: providing services to taxonomists for standard genome sequencing and annotation.</title>
        <authorList>
            <consortium name="The Broad Institute Genomics Platform"/>
            <consortium name="The Broad Institute Genome Sequencing Center for Infectious Disease"/>
            <person name="Wu L."/>
            <person name="Ma J."/>
        </authorList>
    </citation>
    <scope>NUCLEOTIDE SEQUENCE [LARGE SCALE GENOMIC DNA]</scope>
    <source>
        <strain evidence="3">CGMCC 1.15287</strain>
    </source>
</reference>
<sequence>MEKIRKIVKTMLMKDHKDQLSWFWFIVSNTLPPVGFFLYFRHRKAYPNKAKRALISAITGVSVAVLGGYIMNAFILN</sequence>
<accession>A0ABQ1XPH8</accession>
<evidence type="ECO:0000313" key="3">
    <source>
        <dbReference type="Proteomes" id="UP000642938"/>
    </source>
</evidence>
<dbReference type="Proteomes" id="UP000642938">
    <property type="component" value="Unassembled WGS sequence"/>
</dbReference>
<name>A0ABQ1XPH8_9SPHI</name>
<protein>
    <recommendedName>
        <fullName evidence="4">Phospholipase_D-nuclease N-terminal</fullName>
    </recommendedName>
</protein>
<evidence type="ECO:0000256" key="1">
    <source>
        <dbReference type="SAM" id="Phobius"/>
    </source>
</evidence>
<keyword evidence="1" id="KW-0812">Transmembrane</keyword>
<feature type="transmembrane region" description="Helical" evidence="1">
    <location>
        <begin position="52"/>
        <end position="75"/>
    </location>
</feature>
<evidence type="ECO:0000313" key="2">
    <source>
        <dbReference type="EMBL" id="GGG99300.1"/>
    </source>
</evidence>
<comment type="caution">
    <text evidence="2">The sequence shown here is derived from an EMBL/GenBank/DDBJ whole genome shotgun (WGS) entry which is preliminary data.</text>
</comment>
<gene>
    <name evidence="2" type="ORF">GCM10007422_12060</name>
</gene>
<proteinExistence type="predicted"/>
<feature type="transmembrane region" description="Helical" evidence="1">
    <location>
        <begin position="20"/>
        <end position="40"/>
    </location>
</feature>
<keyword evidence="1" id="KW-0472">Membrane</keyword>
<dbReference type="EMBL" id="BMHZ01000001">
    <property type="protein sequence ID" value="GGG99300.1"/>
    <property type="molecule type" value="Genomic_DNA"/>
</dbReference>
<keyword evidence="3" id="KW-1185">Reference proteome</keyword>
<evidence type="ECO:0008006" key="4">
    <source>
        <dbReference type="Google" id="ProtNLM"/>
    </source>
</evidence>
<keyword evidence="1" id="KW-1133">Transmembrane helix</keyword>